<dbReference type="PANTHER" id="PTHR31010:SF2">
    <property type="entry name" value="RAN-SPECIFIC GTPASE-ACTIVATING PROTEIN 30"/>
    <property type="match status" value="1"/>
</dbReference>
<accession>A0A9P8XXS3</accession>
<evidence type="ECO:0000256" key="1">
    <source>
        <dbReference type="SAM" id="MobiDB-lite"/>
    </source>
</evidence>
<dbReference type="GeneID" id="70189007"/>
<name>A0A9P8XXS3_9PEZI</name>
<dbReference type="GO" id="GO:0005634">
    <property type="term" value="C:nucleus"/>
    <property type="evidence" value="ECO:0007669"/>
    <property type="project" value="TreeGrafter"/>
</dbReference>
<comment type="caution">
    <text evidence="2">The sequence shown here is derived from an EMBL/GenBank/DDBJ whole genome shotgun (WGS) entry which is preliminary data.</text>
</comment>
<feature type="region of interest" description="Disordered" evidence="1">
    <location>
        <begin position="506"/>
        <end position="554"/>
    </location>
</feature>
<dbReference type="OrthoDB" id="512915at2759"/>
<dbReference type="Proteomes" id="UP000756346">
    <property type="component" value="Unassembled WGS sequence"/>
</dbReference>
<feature type="compositionally biased region" description="Basic and acidic residues" evidence="1">
    <location>
        <begin position="538"/>
        <end position="554"/>
    </location>
</feature>
<evidence type="ECO:0000313" key="2">
    <source>
        <dbReference type="EMBL" id="KAH7020955.1"/>
    </source>
</evidence>
<evidence type="ECO:0000313" key="3">
    <source>
        <dbReference type="Proteomes" id="UP000756346"/>
    </source>
</evidence>
<dbReference type="AlphaFoldDB" id="A0A9P8XXS3"/>
<keyword evidence="3" id="KW-1185">Reference proteome</keyword>
<dbReference type="InterPro" id="IPR008812">
    <property type="entry name" value="Ran_GTP-bd-rel"/>
</dbReference>
<feature type="region of interest" description="Disordered" evidence="1">
    <location>
        <begin position="608"/>
        <end position="638"/>
    </location>
</feature>
<dbReference type="GO" id="GO:0005737">
    <property type="term" value="C:cytoplasm"/>
    <property type="evidence" value="ECO:0007669"/>
    <property type="project" value="TreeGrafter"/>
</dbReference>
<feature type="compositionally biased region" description="Polar residues" evidence="1">
    <location>
        <begin position="520"/>
        <end position="537"/>
    </location>
</feature>
<sequence>MDAFVSKLSYHATSFAIRSCLALTSNYVAKHAGSLLKTVDNGPLRRELDKLQRRLARKIELLSPILESIELRYAQGETALETVIQTSQDLRREIDCLEARIMLAQPENQGDRSTAKVTSNSDAGEVLAIIDDIKDLITNIDDAIPLVNLWISSLGTTPTQTTPFSPSRLLQASMLLNIADTQHVLNSSGSTQIGPDFYVSLYMLFRGHASLRDDEEPYGVGEGQRKPLWQQVMRKARVRLYRMSHHTGHGTQQESRTAPETSYEYQLRIVEDLDDGLLHTSDGRTPVSASYDGVIAAGMQQALPIGQVSKLLYTEVGGLLNIVPDDDQRGNPVLLLKREVGVTITSENLVKREPDQEIRSRPDFHIPSGDEGVQGEINRQLFGEDDAAEHTSVGCNKNARLAESGIANGALWQLPPNLDPEWLALEVYTPEDDEGCGSDTSSQTIDDPQQIQNSISEDAEQIRSDSCGRTSDYTDTFRVDANLCKQFSRMSTGPVEQLPSFHVKQGFESSSTDTFHRPNGRSSPVPSQLAQSSITDKSSLHDEHNTRRERDRTLLQRSPFGAITTSLSLLEMLLRLTSLQEFEQKTHLAIPDHLLRFYLDESASTSGLRGQQRVSARREAEAKMGFDPYTDSPAFDGR</sequence>
<dbReference type="GO" id="GO:0030695">
    <property type="term" value="F:GTPase regulator activity"/>
    <property type="evidence" value="ECO:0007669"/>
    <property type="project" value="TreeGrafter"/>
</dbReference>
<dbReference type="Pfam" id="PF05508">
    <property type="entry name" value="Ran-binding"/>
    <property type="match status" value="1"/>
</dbReference>
<dbReference type="PANTHER" id="PTHR31010">
    <property type="entry name" value="RAN-SPECIFIC GTPASE-ACTIVATING PROTEIN 30-RELATED"/>
    <property type="match status" value="1"/>
</dbReference>
<proteinExistence type="predicted"/>
<dbReference type="EMBL" id="JAGTJQ010000010">
    <property type="protein sequence ID" value="KAH7020955.1"/>
    <property type="molecule type" value="Genomic_DNA"/>
</dbReference>
<reference evidence="2" key="1">
    <citation type="journal article" date="2021" name="Nat. Commun.">
        <title>Genetic determinants of endophytism in the Arabidopsis root mycobiome.</title>
        <authorList>
            <person name="Mesny F."/>
            <person name="Miyauchi S."/>
            <person name="Thiergart T."/>
            <person name="Pickel B."/>
            <person name="Atanasova L."/>
            <person name="Karlsson M."/>
            <person name="Huettel B."/>
            <person name="Barry K.W."/>
            <person name="Haridas S."/>
            <person name="Chen C."/>
            <person name="Bauer D."/>
            <person name="Andreopoulos W."/>
            <person name="Pangilinan J."/>
            <person name="LaButti K."/>
            <person name="Riley R."/>
            <person name="Lipzen A."/>
            <person name="Clum A."/>
            <person name="Drula E."/>
            <person name="Henrissat B."/>
            <person name="Kohler A."/>
            <person name="Grigoriev I.V."/>
            <person name="Martin F.M."/>
            <person name="Hacquard S."/>
        </authorList>
    </citation>
    <scope>NUCLEOTIDE SEQUENCE</scope>
    <source>
        <strain evidence="2">MPI-CAGE-CH-0230</strain>
    </source>
</reference>
<gene>
    <name evidence="2" type="ORF">B0I36DRAFT_367425</name>
</gene>
<dbReference type="RefSeq" id="XP_046007156.1">
    <property type="nucleotide sequence ID" value="XM_046159461.1"/>
</dbReference>
<protein>
    <submittedName>
        <fullName evidence="2">RanGTP-binding protein-domain-containing protein</fullName>
    </submittedName>
</protein>
<organism evidence="2 3">
    <name type="scientific">Microdochium trichocladiopsis</name>
    <dbReference type="NCBI Taxonomy" id="1682393"/>
    <lineage>
        <taxon>Eukaryota</taxon>
        <taxon>Fungi</taxon>
        <taxon>Dikarya</taxon>
        <taxon>Ascomycota</taxon>
        <taxon>Pezizomycotina</taxon>
        <taxon>Sordariomycetes</taxon>
        <taxon>Xylariomycetidae</taxon>
        <taxon>Xylariales</taxon>
        <taxon>Microdochiaceae</taxon>
        <taxon>Microdochium</taxon>
    </lineage>
</organism>